<dbReference type="AlphaFoldDB" id="A0A2A2AZV5"/>
<keyword evidence="1" id="KW-0812">Transmembrane</keyword>
<dbReference type="InterPro" id="IPR032314">
    <property type="entry name" value="DUF4845"/>
</dbReference>
<comment type="caution">
    <text evidence="2">The sequence shown here is derived from an EMBL/GenBank/DDBJ whole genome shotgun (WGS) entry which is preliminary data.</text>
</comment>
<dbReference type="Pfam" id="PF16137">
    <property type="entry name" value="DUF4845"/>
    <property type="match status" value="1"/>
</dbReference>
<feature type="transmembrane region" description="Helical" evidence="1">
    <location>
        <begin position="41"/>
        <end position="59"/>
    </location>
</feature>
<name>A0A2A2AZV5_9BURK</name>
<dbReference type="EMBL" id="NSJE01000001">
    <property type="protein sequence ID" value="PAT44115.1"/>
    <property type="molecule type" value="Genomic_DNA"/>
</dbReference>
<proteinExistence type="predicted"/>
<keyword evidence="1" id="KW-1133">Transmembrane helix</keyword>
<reference evidence="2 3" key="1">
    <citation type="submission" date="2017-08" db="EMBL/GenBank/DDBJ databases">
        <title>WGS of Clinical strains of the CDC Group NO-1 linked to zoonotic infections in humans.</title>
        <authorList>
            <person name="Bernier A.-M."/>
            <person name="Bernard K."/>
        </authorList>
    </citation>
    <scope>NUCLEOTIDE SEQUENCE [LARGE SCALE GENOMIC DNA]</scope>
    <source>
        <strain evidence="2 3">NML120219</strain>
    </source>
</reference>
<sequence length="148" mass="16133">MAAQCSRAGVKTKEGLAVDALNNVKKATTISLAQRQRGMSFIGLCMLAAIIVFLGYVGFKSVPVVTEYAAVQRALKKASEGGTVLEVRQLFDRQANIDYLEQYANPISSKDLIVSKKNDAVVVEVEYDREIPLVGPAFLVYKLHASSH</sequence>
<dbReference type="Proteomes" id="UP000218439">
    <property type="component" value="Unassembled WGS sequence"/>
</dbReference>
<evidence type="ECO:0000313" key="3">
    <source>
        <dbReference type="Proteomes" id="UP000218439"/>
    </source>
</evidence>
<evidence type="ECO:0000313" key="2">
    <source>
        <dbReference type="EMBL" id="PAT44115.1"/>
    </source>
</evidence>
<protein>
    <submittedName>
        <fullName evidence="2">DUF4845 domain-containing protein</fullName>
    </submittedName>
</protein>
<accession>A0A2A2AZV5</accession>
<keyword evidence="1" id="KW-0472">Membrane</keyword>
<evidence type="ECO:0000256" key="1">
    <source>
        <dbReference type="SAM" id="Phobius"/>
    </source>
</evidence>
<organism evidence="2 3">
    <name type="scientific">Vandammella animalimorsus</name>
    <dbReference type="NCBI Taxonomy" id="2029117"/>
    <lineage>
        <taxon>Bacteria</taxon>
        <taxon>Pseudomonadati</taxon>
        <taxon>Pseudomonadota</taxon>
        <taxon>Betaproteobacteria</taxon>
        <taxon>Burkholderiales</taxon>
        <taxon>Comamonadaceae</taxon>
        <taxon>Vandammella</taxon>
    </lineage>
</organism>
<gene>
    <name evidence="2" type="ORF">CK621_00525</name>
</gene>